<dbReference type="Proteomes" id="UP000631181">
    <property type="component" value="Unassembled WGS sequence"/>
</dbReference>
<gene>
    <name evidence="2" type="ORF">PECM_007460</name>
</gene>
<proteinExistence type="predicted"/>
<dbReference type="EMBL" id="WIWV01000069">
    <property type="protein sequence ID" value="KAF7715015.1"/>
    <property type="molecule type" value="Genomic_DNA"/>
</dbReference>
<evidence type="ECO:0000313" key="2">
    <source>
        <dbReference type="EMBL" id="KAF7715015.1"/>
    </source>
</evidence>
<feature type="compositionally biased region" description="Low complexity" evidence="1">
    <location>
        <begin position="71"/>
        <end position="91"/>
    </location>
</feature>
<organism evidence="2 3">
    <name type="scientific">Penicillium ucsense</name>
    <dbReference type="NCBI Taxonomy" id="2839758"/>
    <lineage>
        <taxon>Eukaryota</taxon>
        <taxon>Fungi</taxon>
        <taxon>Dikarya</taxon>
        <taxon>Ascomycota</taxon>
        <taxon>Pezizomycotina</taxon>
        <taxon>Eurotiomycetes</taxon>
        <taxon>Eurotiomycetidae</taxon>
        <taxon>Eurotiales</taxon>
        <taxon>Aspergillaceae</taxon>
        <taxon>Penicillium</taxon>
    </lineage>
</organism>
<protein>
    <submittedName>
        <fullName evidence="2">Uncharacterized protein</fullName>
    </submittedName>
</protein>
<feature type="region of interest" description="Disordered" evidence="1">
    <location>
        <begin position="1"/>
        <end position="127"/>
    </location>
</feature>
<keyword evidence="3" id="KW-1185">Reference proteome</keyword>
<dbReference type="AlphaFoldDB" id="A0A8J8W047"/>
<comment type="caution">
    <text evidence="2">The sequence shown here is derived from an EMBL/GenBank/DDBJ whole genome shotgun (WGS) entry which is preliminary data.</text>
</comment>
<name>A0A8J8W047_9EURO</name>
<reference evidence="2" key="1">
    <citation type="journal article" date="2020" name="Front. Microbiol.">
        <title>Gene regulatory networks of Penicillium echinulatum 2HH and Penicillium oxalicum 114-2 inferred by a computational biology approach.</title>
        <authorList>
            <person name="Lenz A.R."/>
            <person name="Galan-Vasquez E."/>
            <person name="Balbinot E."/>
            <person name="De Abreu F.P."/>
            <person name="De Oliveira N.S."/>
            <person name="Da Rosa L.O."/>
            <person name="De Avila E Silva S."/>
            <person name="Camassola M."/>
            <person name="Dillon A.J.P."/>
            <person name="Perez-Rueda E."/>
        </authorList>
    </citation>
    <scope>NUCLEOTIDE SEQUENCE</scope>
    <source>
        <strain evidence="2">S1M29</strain>
    </source>
</reference>
<feature type="compositionally biased region" description="Basic residues" evidence="1">
    <location>
        <begin position="1"/>
        <end position="10"/>
    </location>
</feature>
<feature type="compositionally biased region" description="Basic and acidic residues" evidence="1">
    <location>
        <begin position="52"/>
        <end position="61"/>
    </location>
</feature>
<accession>A0A8J8W047</accession>
<evidence type="ECO:0000256" key="1">
    <source>
        <dbReference type="SAM" id="MobiDB-lite"/>
    </source>
</evidence>
<sequence>MASQKPRKMSPPRYFDPDTEEIAAWFETTGDAWDSDELNPEHEHSVLFASSHRQERKEKGATAKQRPPRKSQPAGPSSSGSQPGSGSPVSAKPNAGPLKSSSTITPRKKAKGSSAGSEGPRRDEKRK</sequence>
<evidence type="ECO:0000313" key="3">
    <source>
        <dbReference type="Proteomes" id="UP000631181"/>
    </source>
</evidence>